<dbReference type="RefSeq" id="WP_085333607.1">
    <property type="nucleotide sequence ID" value="NZ_MWJJ01000002.1"/>
</dbReference>
<dbReference type="Proteomes" id="UP000193911">
    <property type="component" value="Unassembled WGS sequence"/>
</dbReference>
<sequence>MLKGINKAKKQARKAIESLYDCTCNIYKYEKYKDPVTKETKTGINPIPKYENQSCKVSKQSLSKNNQSDTTNNINYELKLFIAPELEIKQGDIIEVTNALSVKTKYEAGEGFPYYTHQEVILNREDKA</sequence>
<evidence type="ECO:0008006" key="3">
    <source>
        <dbReference type="Google" id="ProtNLM"/>
    </source>
</evidence>
<dbReference type="EMBL" id="MWJJ01000002">
    <property type="protein sequence ID" value="OSB16698.1"/>
    <property type="molecule type" value="Genomic_DNA"/>
</dbReference>
<dbReference type="InterPro" id="IPR038667">
    <property type="entry name" value="XkdH-like_sf"/>
</dbReference>
<evidence type="ECO:0000313" key="2">
    <source>
        <dbReference type="Proteomes" id="UP000193911"/>
    </source>
</evidence>
<dbReference type="AlphaFoldDB" id="A0ABD6RYL4"/>
<comment type="caution">
    <text evidence="1">The sequence shown here is derived from an EMBL/GenBank/DDBJ whole genome shotgun (WGS) entry which is preliminary data.</text>
</comment>
<gene>
    <name evidence="1" type="ORF">B2H94_10930</name>
</gene>
<dbReference type="Gene3D" id="2.40.10.370">
    <property type="entry name" value="Protein of unknown function DUF3599"/>
    <property type="match status" value="1"/>
</dbReference>
<evidence type="ECO:0000313" key="1">
    <source>
        <dbReference type="EMBL" id="OSB16698.1"/>
    </source>
</evidence>
<organism evidence="1 2">
    <name type="scientific">Clostridium sporogenes</name>
    <dbReference type="NCBI Taxonomy" id="1509"/>
    <lineage>
        <taxon>Bacteria</taxon>
        <taxon>Bacillati</taxon>
        <taxon>Bacillota</taxon>
        <taxon>Clostridia</taxon>
        <taxon>Eubacteriales</taxon>
        <taxon>Clostridiaceae</taxon>
        <taxon>Clostridium</taxon>
    </lineage>
</organism>
<accession>A0ABD6RYL4</accession>
<protein>
    <recommendedName>
        <fullName evidence="3">Phage protein</fullName>
    </recommendedName>
</protein>
<name>A0ABD6RYL4_CLOSG</name>
<reference evidence="1 2" key="1">
    <citation type="submission" date="2017-02" db="EMBL/GenBank/DDBJ databases">
        <title>Differentiating clades of botulinum-neurotoxin-producing Clostridia with a simple, multiplex PCR assay.</title>
        <authorList>
            <person name="Williamson C.H.D."/>
            <person name="Vazquez A."/>
            <person name="Hill K."/>
            <person name="Smith T.J."/>
            <person name="Nottingham R."/>
            <person name="Stone N.E."/>
            <person name="Sobek C.J."/>
            <person name="Cocking J.H."/>
            <person name="Fernandez R.A."/>
            <person name="Caballero P.A."/>
            <person name="Leiser O.P."/>
            <person name="Keim P."/>
            <person name="Sahl J.W."/>
        </authorList>
    </citation>
    <scope>NUCLEOTIDE SEQUENCE [LARGE SCALE GENOMIC DNA]</scope>
    <source>
        <strain evidence="1 2">CLS_DGF_0088_06</strain>
    </source>
</reference>
<proteinExistence type="predicted"/>